<sequence>MGIERVTGSPILSRREGLTALGRQFVVYVAVSLVALAVHYGLLVLLVEALAVDPVPSAMTGYVAGGVASYGLNRRLTYASERPHAEAGWRFAVVATVGLGLTWGVMRGLTRGAGLAYLPAQLLTTGLVLFWNFAGHRLWTFAQPRPVP</sequence>
<evidence type="ECO:0000256" key="4">
    <source>
        <dbReference type="ARBA" id="ARBA00022989"/>
    </source>
</evidence>
<evidence type="ECO:0000256" key="2">
    <source>
        <dbReference type="ARBA" id="ARBA00009399"/>
    </source>
</evidence>
<feature type="transmembrane region" description="Helical" evidence="6">
    <location>
        <begin position="87"/>
        <end position="106"/>
    </location>
</feature>
<evidence type="ECO:0000313" key="9">
    <source>
        <dbReference type="Proteomes" id="UP000286997"/>
    </source>
</evidence>
<keyword evidence="5 6" id="KW-0472">Membrane</keyword>
<comment type="similarity">
    <text evidence="2">Belongs to the GtrA family.</text>
</comment>
<evidence type="ECO:0000256" key="6">
    <source>
        <dbReference type="SAM" id="Phobius"/>
    </source>
</evidence>
<comment type="caution">
    <text evidence="8">The sequence shown here is derived from an EMBL/GenBank/DDBJ whole genome shotgun (WGS) entry which is preliminary data.</text>
</comment>
<evidence type="ECO:0000256" key="3">
    <source>
        <dbReference type="ARBA" id="ARBA00022692"/>
    </source>
</evidence>
<evidence type="ECO:0000313" key="8">
    <source>
        <dbReference type="EMBL" id="RVU14430.1"/>
    </source>
</evidence>
<keyword evidence="9" id="KW-1185">Reference proteome</keyword>
<accession>A0A437NWN5</accession>
<dbReference type="Pfam" id="PF04138">
    <property type="entry name" value="GtrA_DPMS_TM"/>
    <property type="match status" value="1"/>
</dbReference>
<name>A0A437NWN5_9HYPH</name>
<dbReference type="InterPro" id="IPR007267">
    <property type="entry name" value="GtrA_DPMS_TM"/>
</dbReference>
<protein>
    <submittedName>
        <fullName evidence="8">GtrA family protein</fullName>
    </submittedName>
</protein>
<gene>
    <name evidence="8" type="ORF">EOE48_22915</name>
</gene>
<proteinExistence type="inferred from homology"/>
<evidence type="ECO:0000259" key="7">
    <source>
        <dbReference type="Pfam" id="PF04138"/>
    </source>
</evidence>
<dbReference type="PANTHER" id="PTHR38459">
    <property type="entry name" value="PROPHAGE BACTOPRENOL-LINKED GLUCOSE TRANSLOCASE HOMOLOG"/>
    <property type="match status" value="1"/>
</dbReference>
<comment type="subcellular location">
    <subcellularLocation>
        <location evidence="1">Membrane</location>
        <topology evidence="1">Multi-pass membrane protein</topology>
    </subcellularLocation>
</comment>
<evidence type="ECO:0000256" key="5">
    <source>
        <dbReference type="ARBA" id="ARBA00023136"/>
    </source>
</evidence>
<feature type="transmembrane region" description="Helical" evidence="6">
    <location>
        <begin position="25"/>
        <end position="47"/>
    </location>
</feature>
<evidence type="ECO:0000256" key="1">
    <source>
        <dbReference type="ARBA" id="ARBA00004141"/>
    </source>
</evidence>
<keyword evidence="3 6" id="KW-0812">Transmembrane</keyword>
<dbReference type="GO" id="GO:0005886">
    <property type="term" value="C:plasma membrane"/>
    <property type="evidence" value="ECO:0007669"/>
    <property type="project" value="TreeGrafter"/>
</dbReference>
<dbReference type="OrthoDB" id="5422757at2"/>
<feature type="domain" description="GtrA/DPMS transmembrane" evidence="7">
    <location>
        <begin position="28"/>
        <end position="141"/>
    </location>
</feature>
<dbReference type="InterPro" id="IPR051401">
    <property type="entry name" value="GtrA_CellWall_Glycosyl"/>
</dbReference>
<reference evidence="8 9" key="1">
    <citation type="submission" date="2019-01" db="EMBL/GenBank/DDBJ databases">
        <authorList>
            <person name="Chen W.-M."/>
        </authorList>
    </citation>
    <scope>NUCLEOTIDE SEQUENCE [LARGE SCALE GENOMIC DNA]</scope>
    <source>
        <strain evidence="8 9">TER-1</strain>
    </source>
</reference>
<feature type="transmembrane region" description="Helical" evidence="6">
    <location>
        <begin position="113"/>
        <end position="134"/>
    </location>
</feature>
<dbReference type="AlphaFoldDB" id="A0A437NWN5"/>
<organism evidence="8 9">
    <name type="scientific">Methylobacterium oryzihabitans</name>
    <dbReference type="NCBI Taxonomy" id="2499852"/>
    <lineage>
        <taxon>Bacteria</taxon>
        <taxon>Pseudomonadati</taxon>
        <taxon>Pseudomonadota</taxon>
        <taxon>Alphaproteobacteria</taxon>
        <taxon>Hyphomicrobiales</taxon>
        <taxon>Methylobacteriaceae</taxon>
        <taxon>Methylobacterium</taxon>
    </lineage>
</organism>
<dbReference type="PANTHER" id="PTHR38459:SF1">
    <property type="entry name" value="PROPHAGE BACTOPRENOL-LINKED GLUCOSE TRANSLOCASE HOMOLOG"/>
    <property type="match status" value="1"/>
</dbReference>
<keyword evidence="4 6" id="KW-1133">Transmembrane helix</keyword>
<dbReference type="EMBL" id="SACP01000030">
    <property type="protein sequence ID" value="RVU14430.1"/>
    <property type="molecule type" value="Genomic_DNA"/>
</dbReference>
<dbReference type="Proteomes" id="UP000286997">
    <property type="component" value="Unassembled WGS sequence"/>
</dbReference>
<dbReference type="GO" id="GO:0000271">
    <property type="term" value="P:polysaccharide biosynthetic process"/>
    <property type="evidence" value="ECO:0007669"/>
    <property type="project" value="InterPro"/>
</dbReference>